<protein>
    <submittedName>
        <fullName evidence="2">Uncharacterized protein</fullName>
    </submittedName>
</protein>
<feature type="compositionally biased region" description="Low complexity" evidence="1">
    <location>
        <begin position="377"/>
        <end position="396"/>
    </location>
</feature>
<sequence length="438" mass="47329">MPTTRKGGKPNQRARIQSQSLQIGQLETTPTNRHLQSRRVDDKPDPPSAQQPPQASANEYEDKIDDADLMVLNDELDVSKAFWSEAASTHRSTPAPEAGRAHFDSPSSVIDDFLSLRSGSGKLPSTQPLPSQLVARPEANIYDFSETATTARRSSPVQPHNTLSQVALDRAWEYPKNNTVPELPGIIPDSYQVPELDAMKHLPENELYDATPASEEELQDAQEPPQVTMKSKPPQMAGAKRTTKGVKKAKAALEFDEKTQQVIEPQRKSPNQSGHMTMVESMRQAHAASVSPLESTKKSTPKPRKKPSPRAVTKAAPKAAPKPSPKVTKASPKPARKAAAVASRRITRQSALAEELTQPSSEETKVISPAVEKAEPASKTSDAAARKTTTKTVVKTEPSLHPAKAQAEPKDINDTQGSTQNPILLSSAGSSSSLDLAD</sequence>
<feature type="region of interest" description="Disordered" evidence="1">
    <location>
        <begin position="1"/>
        <end position="66"/>
    </location>
</feature>
<comment type="caution">
    <text evidence="2">The sequence shown here is derived from an EMBL/GenBank/DDBJ whole genome shotgun (WGS) entry which is preliminary data.</text>
</comment>
<evidence type="ECO:0000313" key="2">
    <source>
        <dbReference type="EMBL" id="KAJ4020518.1"/>
    </source>
</evidence>
<proteinExistence type="predicted"/>
<dbReference type="AlphaFoldDB" id="A0A9W8PWD0"/>
<feature type="compositionally biased region" description="Basic residues" evidence="1">
    <location>
        <begin position="299"/>
        <end position="308"/>
    </location>
</feature>
<dbReference type="Proteomes" id="UP001152130">
    <property type="component" value="Unassembled WGS sequence"/>
</dbReference>
<feature type="compositionally biased region" description="Polar residues" evidence="1">
    <location>
        <begin position="14"/>
        <end position="34"/>
    </location>
</feature>
<accession>A0A9W8PWD0</accession>
<feature type="region of interest" description="Disordered" evidence="1">
    <location>
        <begin position="85"/>
        <end position="106"/>
    </location>
</feature>
<gene>
    <name evidence="2" type="ORF">NW766_002005</name>
</gene>
<organism evidence="2 3">
    <name type="scientific">Fusarium irregulare</name>
    <dbReference type="NCBI Taxonomy" id="2494466"/>
    <lineage>
        <taxon>Eukaryota</taxon>
        <taxon>Fungi</taxon>
        <taxon>Dikarya</taxon>
        <taxon>Ascomycota</taxon>
        <taxon>Pezizomycotina</taxon>
        <taxon>Sordariomycetes</taxon>
        <taxon>Hypocreomycetidae</taxon>
        <taxon>Hypocreales</taxon>
        <taxon>Nectriaceae</taxon>
        <taxon>Fusarium</taxon>
        <taxon>Fusarium incarnatum-equiseti species complex</taxon>
    </lineage>
</organism>
<dbReference type="EMBL" id="JAPDHF010000003">
    <property type="protein sequence ID" value="KAJ4020518.1"/>
    <property type="molecule type" value="Genomic_DNA"/>
</dbReference>
<reference evidence="2" key="1">
    <citation type="submission" date="2022-10" db="EMBL/GenBank/DDBJ databases">
        <title>Fusarium specimens isolated from Avocado Roots.</title>
        <authorList>
            <person name="Stajich J."/>
            <person name="Roper C."/>
            <person name="Heimlech-Rivalta G."/>
        </authorList>
    </citation>
    <scope>NUCLEOTIDE SEQUENCE</scope>
    <source>
        <strain evidence="2">CF00143</strain>
    </source>
</reference>
<evidence type="ECO:0000256" key="1">
    <source>
        <dbReference type="SAM" id="MobiDB-lite"/>
    </source>
</evidence>
<feature type="compositionally biased region" description="Polar residues" evidence="1">
    <location>
        <begin position="260"/>
        <end position="275"/>
    </location>
</feature>
<feature type="compositionally biased region" description="Basic residues" evidence="1">
    <location>
        <begin position="241"/>
        <end position="250"/>
    </location>
</feature>
<keyword evidence="3" id="KW-1185">Reference proteome</keyword>
<evidence type="ECO:0000313" key="3">
    <source>
        <dbReference type="Proteomes" id="UP001152130"/>
    </source>
</evidence>
<dbReference type="OrthoDB" id="4953021at2759"/>
<feature type="compositionally biased region" description="Low complexity" evidence="1">
    <location>
        <begin position="424"/>
        <end position="438"/>
    </location>
</feature>
<feature type="compositionally biased region" description="Low complexity" evidence="1">
    <location>
        <begin position="309"/>
        <end position="344"/>
    </location>
</feature>
<feature type="compositionally biased region" description="Polar residues" evidence="1">
    <location>
        <begin position="414"/>
        <end position="423"/>
    </location>
</feature>
<feature type="region of interest" description="Disordered" evidence="1">
    <location>
        <begin position="212"/>
        <end position="438"/>
    </location>
</feature>
<name>A0A9W8PWD0_9HYPO</name>